<sequence length="88" mass="10084">MMQSRTRWIASFITHKRFPFLLRSTSSTSRTAHPNVHSRDTEGIDAENRVLVEQEREVNYKFSVDNKNQQPLKPSSSFATSAKIESTA</sequence>
<reference evidence="2 3" key="1">
    <citation type="submission" date="2020-06" db="EMBL/GenBank/DDBJ databases">
        <title>Transcriptomic and genomic resources for Thalictrum thalictroides and T. hernandezii: Facilitating candidate gene discovery in an emerging model plant lineage.</title>
        <authorList>
            <person name="Arias T."/>
            <person name="Riano-Pachon D.M."/>
            <person name="Di Stilio V.S."/>
        </authorList>
    </citation>
    <scope>NUCLEOTIDE SEQUENCE [LARGE SCALE GENOMIC DNA]</scope>
    <source>
        <strain evidence="3">cv. WT478/WT964</strain>
        <tissue evidence="2">Leaves</tissue>
    </source>
</reference>
<evidence type="ECO:0000313" key="2">
    <source>
        <dbReference type="EMBL" id="KAF5196422.1"/>
    </source>
</evidence>
<dbReference type="EMBL" id="JABWDY010016016">
    <property type="protein sequence ID" value="KAF5196422.1"/>
    <property type="molecule type" value="Genomic_DNA"/>
</dbReference>
<gene>
    <name evidence="2" type="ORF">FRX31_013991</name>
</gene>
<comment type="caution">
    <text evidence="2">The sequence shown here is derived from an EMBL/GenBank/DDBJ whole genome shotgun (WGS) entry which is preliminary data.</text>
</comment>
<keyword evidence="3" id="KW-1185">Reference proteome</keyword>
<feature type="region of interest" description="Disordered" evidence="1">
    <location>
        <begin position="63"/>
        <end position="88"/>
    </location>
</feature>
<evidence type="ECO:0000313" key="3">
    <source>
        <dbReference type="Proteomes" id="UP000554482"/>
    </source>
</evidence>
<feature type="region of interest" description="Disordered" evidence="1">
    <location>
        <begin position="26"/>
        <end position="46"/>
    </location>
</feature>
<name>A0A7J6WJX6_THATH</name>
<feature type="compositionally biased region" description="Basic and acidic residues" evidence="1">
    <location>
        <begin position="37"/>
        <end position="46"/>
    </location>
</feature>
<organism evidence="2 3">
    <name type="scientific">Thalictrum thalictroides</name>
    <name type="common">Rue-anemone</name>
    <name type="synonym">Anemone thalictroides</name>
    <dbReference type="NCBI Taxonomy" id="46969"/>
    <lineage>
        <taxon>Eukaryota</taxon>
        <taxon>Viridiplantae</taxon>
        <taxon>Streptophyta</taxon>
        <taxon>Embryophyta</taxon>
        <taxon>Tracheophyta</taxon>
        <taxon>Spermatophyta</taxon>
        <taxon>Magnoliopsida</taxon>
        <taxon>Ranunculales</taxon>
        <taxon>Ranunculaceae</taxon>
        <taxon>Thalictroideae</taxon>
        <taxon>Thalictrum</taxon>
    </lineage>
</organism>
<evidence type="ECO:0000256" key="1">
    <source>
        <dbReference type="SAM" id="MobiDB-lite"/>
    </source>
</evidence>
<protein>
    <submittedName>
        <fullName evidence="2">Uncharacterized protein</fullName>
    </submittedName>
</protein>
<feature type="non-terminal residue" evidence="2">
    <location>
        <position position="1"/>
    </location>
</feature>
<feature type="compositionally biased region" description="Polar residues" evidence="1">
    <location>
        <begin position="65"/>
        <end position="88"/>
    </location>
</feature>
<dbReference type="Proteomes" id="UP000554482">
    <property type="component" value="Unassembled WGS sequence"/>
</dbReference>
<accession>A0A7J6WJX6</accession>
<proteinExistence type="predicted"/>
<dbReference type="AlphaFoldDB" id="A0A7J6WJX6"/>